<feature type="transmembrane region" description="Helical" evidence="7">
    <location>
        <begin position="182"/>
        <end position="209"/>
    </location>
</feature>
<comment type="subcellular location">
    <subcellularLocation>
        <location evidence="1 7">Cell membrane</location>
        <topology evidence="1 7">Multi-pass membrane protein</topology>
    </subcellularLocation>
</comment>
<accession>A0A0F4M2Z7</accession>
<dbReference type="CDD" id="cd06261">
    <property type="entry name" value="TM_PBP2"/>
    <property type="match status" value="1"/>
</dbReference>
<feature type="compositionally biased region" description="Basic residues" evidence="8">
    <location>
        <begin position="1"/>
        <end position="10"/>
    </location>
</feature>
<evidence type="ECO:0000256" key="7">
    <source>
        <dbReference type="RuleBase" id="RU363032"/>
    </source>
</evidence>
<feature type="transmembrane region" description="Helical" evidence="7">
    <location>
        <begin position="230"/>
        <end position="254"/>
    </location>
</feature>
<sequence>MVQLSHRQRKGAGSAGARRLNPDGTYVHPLGANRSGRVAPWLFVTIPILWILVFSLLPFLNTIRLSFTDSTLLRPGKFIGFQNFTDMFHDPHFRTAMTNSSLYVVCVVPFMIILPLILAALVAERTRIMGFFRTSFYVPVIMSSVVVGLIWTNLLDSKGLVNGLFRALHWISKPIPFLTDRWLLLFSAMTITIWTGLGYYMIIYLTTIANIDPVLYEAAQIDGAGAIRQFIHVTLPGCTWTMILISLLSSMSAFRVFGEIYMLTNGSGGIGGADITMTMLIKNEGTGINARTGYAGALGLVMFFVLGALILFEWFLESRSSDDE</sequence>
<evidence type="ECO:0000256" key="5">
    <source>
        <dbReference type="ARBA" id="ARBA00022989"/>
    </source>
</evidence>
<dbReference type="InterPro" id="IPR000515">
    <property type="entry name" value="MetI-like"/>
</dbReference>
<evidence type="ECO:0000313" key="9">
    <source>
        <dbReference type="EMBL" id="TSJ86291.1"/>
    </source>
</evidence>
<evidence type="ECO:0000256" key="4">
    <source>
        <dbReference type="ARBA" id="ARBA00022692"/>
    </source>
</evidence>
<comment type="similarity">
    <text evidence="7">Belongs to the binding-protein-dependent transport system permease family.</text>
</comment>
<dbReference type="GO" id="GO:0055085">
    <property type="term" value="P:transmembrane transport"/>
    <property type="evidence" value="ECO:0007669"/>
    <property type="project" value="InterPro"/>
</dbReference>
<reference evidence="9 10" key="1">
    <citation type="submission" date="2019-07" db="EMBL/GenBank/DDBJ databases">
        <title>Bifidobacterium asteroides genomes.</title>
        <authorList>
            <person name="Zheng H."/>
        </authorList>
    </citation>
    <scope>NUCLEOTIDE SEQUENCE [LARGE SCALE GENOMIC DNA]</scope>
    <source>
        <strain evidence="9 10">W8111</strain>
    </source>
</reference>
<protein>
    <submittedName>
        <fullName evidence="9">Sugar ABC transporter permease</fullName>
    </submittedName>
</protein>
<keyword evidence="2 7" id="KW-0813">Transport</keyword>
<dbReference type="Proteomes" id="UP000317536">
    <property type="component" value="Unassembled WGS sequence"/>
</dbReference>
<dbReference type="PROSITE" id="PS50928">
    <property type="entry name" value="ABC_TM1"/>
    <property type="match status" value="1"/>
</dbReference>
<evidence type="ECO:0000256" key="2">
    <source>
        <dbReference type="ARBA" id="ARBA00022448"/>
    </source>
</evidence>
<feature type="transmembrane region" description="Helical" evidence="7">
    <location>
        <begin position="293"/>
        <end position="316"/>
    </location>
</feature>
<dbReference type="PANTHER" id="PTHR30193">
    <property type="entry name" value="ABC TRANSPORTER PERMEASE PROTEIN"/>
    <property type="match status" value="1"/>
</dbReference>
<proteinExistence type="inferred from homology"/>
<evidence type="ECO:0000256" key="8">
    <source>
        <dbReference type="SAM" id="MobiDB-lite"/>
    </source>
</evidence>
<comment type="caution">
    <text evidence="9">The sequence shown here is derived from an EMBL/GenBank/DDBJ whole genome shotgun (WGS) entry which is preliminary data.</text>
</comment>
<dbReference type="GO" id="GO:0005886">
    <property type="term" value="C:plasma membrane"/>
    <property type="evidence" value="ECO:0007669"/>
    <property type="project" value="UniProtKB-SubCell"/>
</dbReference>
<feature type="transmembrane region" description="Helical" evidence="7">
    <location>
        <begin position="102"/>
        <end position="123"/>
    </location>
</feature>
<dbReference type="Pfam" id="PF00528">
    <property type="entry name" value="BPD_transp_1"/>
    <property type="match status" value="1"/>
</dbReference>
<dbReference type="InterPro" id="IPR035906">
    <property type="entry name" value="MetI-like_sf"/>
</dbReference>
<dbReference type="AlphaFoldDB" id="A0A0F4M2Z7"/>
<dbReference type="Gene3D" id="1.10.3720.10">
    <property type="entry name" value="MetI-like"/>
    <property type="match status" value="1"/>
</dbReference>
<keyword evidence="5 7" id="KW-1133">Transmembrane helix</keyword>
<dbReference type="EMBL" id="VMHJ01000001">
    <property type="protein sequence ID" value="TSJ86291.1"/>
    <property type="molecule type" value="Genomic_DNA"/>
</dbReference>
<dbReference type="InterPro" id="IPR051393">
    <property type="entry name" value="ABC_transporter_permease"/>
</dbReference>
<dbReference type="PANTHER" id="PTHR30193:SF44">
    <property type="entry name" value="LACTOSE TRANSPORT SYSTEM PERMEASE PROTEIN LACF"/>
    <property type="match status" value="1"/>
</dbReference>
<evidence type="ECO:0000256" key="6">
    <source>
        <dbReference type="ARBA" id="ARBA00023136"/>
    </source>
</evidence>
<feature type="transmembrane region" description="Helical" evidence="7">
    <location>
        <begin position="260"/>
        <end position="281"/>
    </location>
</feature>
<dbReference type="SUPFAM" id="SSF161098">
    <property type="entry name" value="MetI-like"/>
    <property type="match status" value="1"/>
</dbReference>
<keyword evidence="6 7" id="KW-0472">Membrane</keyword>
<dbReference type="OrthoDB" id="3238099at2"/>
<keyword evidence="3" id="KW-1003">Cell membrane</keyword>
<gene>
    <name evidence="9" type="ORF">FPK29_00905</name>
</gene>
<keyword evidence="4 7" id="KW-0812">Transmembrane</keyword>
<evidence type="ECO:0000256" key="3">
    <source>
        <dbReference type="ARBA" id="ARBA00022475"/>
    </source>
</evidence>
<evidence type="ECO:0000313" key="10">
    <source>
        <dbReference type="Proteomes" id="UP000317536"/>
    </source>
</evidence>
<evidence type="ECO:0000256" key="1">
    <source>
        <dbReference type="ARBA" id="ARBA00004651"/>
    </source>
</evidence>
<name>A0A0F4M2Z7_9BIFI</name>
<feature type="transmembrane region" description="Helical" evidence="7">
    <location>
        <begin position="135"/>
        <end position="154"/>
    </location>
</feature>
<feature type="region of interest" description="Disordered" evidence="8">
    <location>
        <begin position="1"/>
        <end position="20"/>
    </location>
</feature>
<organism evidence="9 10">
    <name type="scientific">Bifidobacterium asteroides</name>
    <dbReference type="NCBI Taxonomy" id="1684"/>
    <lineage>
        <taxon>Bacteria</taxon>
        <taxon>Bacillati</taxon>
        <taxon>Actinomycetota</taxon>
        <taxon>Actinomycetes</taxon>
        <taxon>Bifidobacteriales</taxon>
        <taxon>Bifidobacteriaceae</taxon>
        <taxon>Bifidobacterium</taxon>
    </lineage>
</organism>
<feature type="transmembrane region" description="Helical" evidence="7">
    <location>
        <begin position="38"/>
        <end position="60"/>
    </location>
</feature>